<feature type="transmembrane region" description="Helical" evidence="1">
    <location>
        <begin position="159"/>
        <end position="180"/>
    </location>
</feature>
<gene>
    <name evidence="2" type="ORF">TVG0517148</name>
</gene>
<protein>
    <submittedName>
        <fullName evidence="2">Uncharacterized protein</fullName>
    </submittedName>
</protein>
<reference evidence="2 3" key="2">
    <citation type="journal article" date="2000" name="Proc. Natl. Acad. Sci. U.S.A.">
        <title>Archaeal adaptation to higher temperatures revealed by genomic sequence of Thermoplasma volcanium.</title>
        <authorList>
            <person name="Kawashima T."/>
            <person name="Amano N."/>
            <person name="Koike H."/>
            <person name="Makino S."/>
            <person name="Higuchi S."/>
            <person name="Kawashima-Ohya Y."/>
            <person name="Watanabe K."/>
            <person name="Yamazaki M."/>
            <person name="Kanehori K."/>
            <person name="Kawamoto T."/>
            <person name="Nunoshiba T."/>
            <person name="Yamamoto Y."/>
            <person name="Aramaki H."/>
            <person name="Makino K."/>
            <person name="Suzuki M."/>
        </authorList>
    </citation>
    <scope>NUCLEOTIDE SEQUENCE [LARGE SCALE GENOMIC DNA]</scope>
    <source>
        <strain evidence="3">ATCC 51530 / DSM 4299 / JCM 9571 / NBRC 15438 / GSS1</strain>
    </source>
</reference>
<accession>Q97BD0</accession>
<keyword evidence="3" id="KW-1185">Reference proteome</keyword>
<dbReference type="GeneID" id="1441042"/>
<feature type="transmembrane region" description="Helical" evidence="1">
    <location>
        <begin position="212"/>
        <end position="230"/>
    </location>
</feature>
<dbReference type="HOGENOM" id="CLU_096331_0_0_2"/>
<keyword evidence="1" id="KW-0812">Transmembrane</keyword>
<dbReference type="eggNOG" id="arCOG01469">
    <property type="taxonomic scope" value="Archaea"/>
</dbReference>
<evidence type="ECO:0000313" key="3">
    <source>
        <dbReference type="Proteomes" id="UP000001017"/>
    </source>
</evidence>
<dbReference type="KEGG" id="tvo:TVG0517148"/>
<name>Q97BD0_THEVO</name>
<evidence type="ECO:0000313" key="2">
    <source>
        <dbReference type="EMBL" id="BAB59668.1"/>
    </source>
</evidence>
<dbReference type="Proteomes" id="UP000001017">
    <property type="component" value="Chromosome"/>
</dbReference>
<organism evidence="2 3">
    <name type="scientific">Thermoplasma volcanium (strain ATCC 51530 / DSM 4299 / JCM 9571 / NBRC 15438 / GSS1)</name>
    <dbReference type="NCBI Taxonomy" id="273116"/>
    <lineage>
        <taxon>Archaea</taxon>
        <taxon>Methanobacteriati</taxon>
        <taxon>Thermoplasmatota</taxon>
        <taxon>Thermoplasmata</taxon>
        <taxon>Thermoplasmatales</taxon>
        <taxon>Thermoplasmataceae</taxon>
        <taxon>Thermoplasma</taxon>
    </lineage>
</organism>
<dbReference type="InterPro" id="IPR051784">
    <property type="entry name" value="Nod_factor_ABC_transporter"/>
</dbReference>
<proteinExistence type="predicted"/>
<dbReference type="STRING" id="273116.gene:9381310"/>
<keyword evidence="1" id="KW-1133">Transmembrane helix</keyword>
<dbReference type="AlphaFoldDB" id="Q97BD0"/>
<dbReference type="PANTHER" id="PTHR43229">
    <property type="entry name" value="NODULATION PROTEIN J"/>
    <property type="match status" value="1"/>
</dbReference>
<sequence length="241" mass="26526">MNLRYISLFAWYYGFRAVKRGPSYLISAMSTPLALLFLIFIISRGKLLDYALVGGFIGLVSSVSLSSAGDAAFLRLQLRIQDLFVATSISPTDYMFGLTLSYFVFSIPGLVVYVILGIIFHVFTFIGVLVLVAVLILLTISTSSISFIVSGLISHVRNVWGIAGILSVVMTVLPPTFYPYYIIPKAFLYALSVSPAASAAVIVQGAFGLSPILMQMLYIFILETIIYAFLGRVMIKWHSEE</sequence>
<reference evidence="2 3" key="1">
    <citation type="journal article" date="1999" name="Proc. Jpn. Acad.">
        <title>Determination of the complete genomic DNA sequence of Thermoplasma volvanium GSS1.</title>
        <authorList>
            <person name="Kawashima T."/>
            <person name="Yamamoto Y."/>
            <person name="Aramaki H."/>
            <person name="Nunoshiba T."/>
            <person name="Kawamoto T."/>
            <person name="Watanabe K."/>
            <person name="Yamazaki M."/>
            <person name="Kanehori K."/>
            <person name="Amano N."/>
            <person name="Ohya Y."/>
            <person name="Makino K."/>
            <person name="Suzuki M."/>
        </authorList>
    </citation>
    <scope>NUCLEOTIDE SEQUENCE [LARGE SCALE GENOMIC DNA]</scope>
    <source>
        <strain evidence="3">ATCC 51530 / DSM 4299 / JCM 9571 / NBRC 15438 / GSS1</strain>
    </source>
</reference>
<dbReference type="EMBL" id="BA000011">
    <property type="protein sequence ID" value="BAB59668.1"/>
    <property type="molecule type" value="Genomic_DNA"/>
</dbReference>
<feature type="transmembrane region" description="Helical" evidence="1">
    <location>
        <begin position="187"/>
        <end position="206"/>
    </location>
</feature>
<evidence type="ECO:0000256" key="1">
    <source>
        <dbReference type="SAM" id="Phobius"/>
    </source>
</evidence>
<feature type="transmembrane region" description="Helical" evidence="1">
    <location>
        <begin position="94"/>
        <end position="116"/>
    </location>
</feature>
<dbReference type="PhylomeDB" id="Q97BD0"/>
<dbReference type="RefSeq" id="WP_010916784.1">
    <property type="nucleotide sequence ID" value="NC_002689.2"/>
</dbReference>
<feature type="transmembrane region" description="Helical" evidence="1">
    <location>
        <begin position="24"/>
        <end position="43"/>
    </location>
</feature>
<dbReference type="PaxDb" id="273116-14324741"/>
<keyword evidence="1" id="KW-0472">Membrane</keyword>
<feature type="transmembrane region" description="Helical" evidence="1">
    <location>
        <begin position="123"/>
        <end position="153"/>
    </location>
</feature>
<dbReference type="PANTHER" id="PTHR43229:SF3">
    <property type="entry name" value="ABC-TYPE MULTIDRUG TRANSPORT SYSTEM, PERMEASE COMPONENT"/>
    <property type="match status" value="1"/>
</dbReference>
<dbReference type="OrthoDB" id="97972at2157"/>